<feature type="region of interest" description="Disordered" evidence="1">
    <location>
        <begin position="335"/>
        <end position="380"/>
    </location>
</feature>
<evidence type="ECO:0000313" key="3">
    <source>
        <dbReference type="Proteomes" id="UP000298663"/>
    </source>
</evidence>
<feature type="compositionally biased region" description="Basic residues" evidence="1">
    <location>
        <begin position="446"/>
        <end position="456"/>
    </location>
</feature>
<sequence length="456" mass="49507">MLRQLLLSPTAEDVTSTTQPPATVNANLTTAVYDHPQQQPLPPTAANYGYAPGPPYDAAAVAPFNSVSSHGMQMQQHSTIGTYPTDLPIKVETGAEYAIHPAYATDAHIHYGYPQTYPNQSLSGIPEMFSSTYAVLSGDQVMADNNNWNYYQSGYPSENLGYYQPADYQNWNAPHPQHPWGSCIQQENVTPVDPYHDFSNDSGISSMAHDGSPPICETTTTVIPENEKVLCINCKGLYPSKRSLTGHIGRSDLCRDSIIHKCLATPPAGEIQADEALMGKFTSICPFCDKFVSNFKVNIRRHLTMCSKSPHKAGGPTPQQALQALRKNAAKLKSAAARAPSVESEIPAPPAPPVEVVAVPPPQPTPQPRSAPAPKKTSNTNNVDDPYICSYCTFVTVYKGNMKRHLGSCHQMSDEQIKETGGLDVMRSSARDPNAPAPVATSARSYRGRKPKNQNS</sequence>
<comment type="caution">
    <text evidence="2">The sequence shown here is derived from an EMBL/GenBank/DDBJ whole genome shotgun (WGS) entry which is preliminary data.</text>
</comment>
<dbReference type="Proteomes" id="UP000298663">
    <property type="component" value="Unassembled WGS sequence"/>
</dbReference>
<proteinExistence type="predicted"/>
<reference evidence="2 3" key="2">
    <citation type="journal article" date="2019" name="G3 (Bethesda)">
        <title>Hybrid Assembly of the Genome of the Entomopathogenic Nematode Steinernema carpocapsae Identifies the X-Chromosome.</title>
        <authorList>
            <person name="Serra L."/>
            <person name="Macchietto M."/>
            <person name="Macias-Munoz A."/>
            <person name="McGill C.J."/>
            <person name="Rodriguez I.M."/>
            <person name="Rodriguez B."/>
            <person name="Murad R."/>
            <person name="Mortazavi A."/>
        </authorList>
    </citation>
    <scope>NUCLEOTIDE SEQUENCE [LARGE SCALE GENOMIC DNA]</scope>
    <source>
        <strain evidence="2 3">ALL</strain>
    </source>
</reference>
<evidence type="ECO:0000313" key="2">
    <source>
        <dbReference type="EMBL" id="TKR69716.1"/>
    </source>
</evidence>
<protein>
    <recommendedName>
        <fullName evidence="4">C2H2-type domain-containing protein</fullName>
    </recommendedName>
</protein>
<gene>
    <name evidence="2" type="ORF">L596_021836</name>
</gene>
<feature type="compositionally biased region" description="Pro residues" evidence="1">
    <location>
        <begin position="347"/>
        <end position="371"/>
    </location>
</feature>
<dbReference type="EMBL" id="AZBU02000007">
    <property type="protein sequence ID" value="TKR69716.1"/>
    <property type="molecule type" value="Genomic_DNA"/>
</dbReference>
<reference evidence="2 3" key="1">
    <citation type="journal article" date="2015" name="Genome Biol.">
        <title>Comparative genomics of Steinernema reveals deeply conserved gene regulatory networks.</title>
        <authorList>
            <person name="Dillman A.R."/>
            <person name="Macchietto M."/>
            <person name="Porter C.F."/>
            <person name="Rogers A."/>
            <person name="Williams B."/>
            <person name="Antoshechkin I."/>
            <person name="Lee M.M."/>
            <person name="Goodwin Z."/>
            <person name="Lu X."/>
            <person name="Lewis E.E."/>
            <person name="Goodrich-Blair H."/>
            <person name="Stock S.P."/>
            <person name="Adams B.J."/>
            <person name="Sternberg P.W."/>
            <person name="Mortazavi A."/>
        </authorList>
    </citation>
    <scope>NUCLEOTIDE SEQUENCE [LARGE SCALE GENOMIC DNA]</scope>
    <source>
        <strain evidence="2 3">ALL</strain>
    </source>
</reference>
<feature type="compositionally biased region" description="Low complexity" evidence="1">
    <location>
        <begin position="335"/>
        <end position="346"/>
    </location>
</feature>
<evidence type="ECO:0000256" key="1">
    <source>
        <dbReference type="SAM" id="MobiDB-lite"/>
    </source>
</evidence>
<evidence type="ECO:0008006" key="4">
    <source>
        <dbReference type="Google" id="ProtNLM"/>
    </source>
</evidence>
<keyword evidence="3" id="KW-1185">Reference proteome</keyword>
<dbReference type="STRING" id="34508.A0A4U5MJX7"/>
<dbReference type="OrthoDB" id="5843400at2759"/>
<feature type="compositionally biased region" description="Polar residues" evidence="1">
    <location>
        <begin position="13"/>
        <end position="22"/>
    </location>
</feature>
<organism evidence="2 3">
    <name type="scientific">Steinernema carpocapsae</name>
    <name type="common">Entomopathogenic nematode</name>
    <dbReference type="NCBI Taxonomy" id="34508"/>
    <lineage>
        <taxon>Eukaryota</taxon>
        <taxon>Metazoa</taxon>
        <taxon>Ecdysozoa</taxon>
        <taxon>Nematoda</taxon>
        <taxon>Chromadorea</taxon>
        <taxon>Rhabditida</taxon>
        <taxon>Tylenchina</taxon>
        <taxon>Panagrolaimomorpha</taxon>
        <taxon>Strongyloidoidea</taxon>
        <taxon>Steinernematidae</taxon>
        <taxon>Steinernema</taxon>
    </lineage>
</organism>
<feature type="region of interest" description="Disordered" evidence="1">
    <location>
        <begin position="421"/>
        <end position="456"/>
    </location>
</feature>
<name>A0A4U5MJX7_STECR</name>
<accession>A0A4U5MJX7</accession>
<feature type="region of interest" description="Disordered" evidence="1">
    <location>
        <begin position="1"/>
        <end position="22"/>
    </location>
</feature>
<dbReference type="AlphaFoldDB" id="A0A4U5MJX7"/>